<dbReference type="GeneID" id="109412583"/>
<evidence type="ECO:0000256" key="1">
    <source>
        <dbReference type="ARBA" id="ARBA00004613"/>
    </source>
</evidence>
<dbReference type="InterPro" id="IPR017996">
    <property type="entry name" value="MRJP/yellow-related"/>
</dbReference>
<comment type="subcellular location">
    <subcellularLocation>
        <location evidence="1">Secreted</location>
    </subcellularLocation>
</comment>
<evidence type="ECO:0000256" key="5">
    <source>
        <dbReference type="SAM" id="SignalP"/>
    </source>
</evidence>
<evidence type="ECO:0000256" key="4">
    <source>
        <dbReference type="ARBA" id="ARBA00022729"/>
    </source>
</evidence>
<evidence type="ECO:0000313" key="6">
    <source>
        <dbReference type="EnsemblMetazoa" id="AALFPA23_024095.P35925"/>
    </source>
</evidence>
<evidence type="ECO:0000313" key="7">
    <source>
        <dbReference type="Proteomes" id="UP000069940"/>
    </source>
</evidence>
<dbReference type="PANTHER" id="PTHR10009:SF10">
    <property type="entry name" value="L-DOPACHROME TAUTOMERASE YELLOW-F-RELATED"/>
    <property type="match status" value="1"/>
</dbReference>
<reference evidence="7" key="1">
    <citation type="journal article" date="2015" name="Proc. Natl. Acad. Sci. U.S.A.">
        <title>Genome sequence of the Asian Tiger mosquito, Aedes albopictus, reveals insights into its biology, genetics, and evolution.</title>
        <authorList>
            <person name="Chen X.G."/>
            <person name="Jiang X."/>
            <person name="Gu J."/>
            <person name="Xu M."/>
            <person name="Wu Y."/>
            <person name="Deng Y."/>
            <person name="Zhang C."/>
            <person name="Bonizzoni M."/>
            <person name="Dermauw W."/>
            <person name="Vontas J."/>
            <person name="Armbruster P."/>
            <person name="Huang X."/>
            <person name="Yang Y."/>
            <person name="Zhang H."/>
            <person name="He W."/>
            <person name="Peng H."/>
            <person name="Liu Y."/>
            <person name="Wu K."/>
            <person name="Chen J."/>
            <person name="Lirakis M."/>
            <person name="Topalis P."/>
            <person name="Van Leeuwen T."/>
            <person name="Hall A.B."/>
            <person name="Jiang X."/>
            <person name="Thorpe C."/>
            <person name="Mueller R.L."/>
            <person name="Sun C."/>
            <person name="Waterhouse R.M."/>
            <person name="Yan G."/>
            <person name="Tu Z.J."/>
            <person name="Fang X."/>
            <person name="James A.A."/>
        </authorList>
    </citation>
    <scope>NUCLEOTIDE SEQUENCE [LARGE SCALE GENOMIC DNA]</scope>
    <source>
        <strain evidence="7">Foshan</strain>
    </source>
</reference>
<comment type="similarity">
    <text evidence="2">Belongs to the major royal jelly protein family.</text>
</comment>
<evidence type="ECO:0000256" key="3">
    <source>
        <dbReference type="ARBA" id="ARBA00022525"/>
    </source>
</evidence>
<dbReference type="Pfam" id="PF03022">
    <property type="entry name" value="MRJP"/>
    <property type="match status" value="1"/>
</dbReference>
<sequence length="428" mass="49621">MMTYHFHRAKLALLAVVLIQFTVRCAVADELDLVYQWTQLGSESETGQRDIQFGTETSNNGEQFNAYGNLPMGVSHHKGRLFVTVPRRRPGIPATLAVIDMRSTTGVNNPPLDGYPNFLINRLHPEYAADSRRIVSVYRTKVDSCDRLWFVDTGYLEYPDNPRQVQRPSLWVMNLNTNRRVQRFEIPEEMVEFGYGIPSITIDVEPDRCEDAYAYIPDYQWRNLYVYGLAQNRMWRFNHNFLSFEPRFGRFNVAGLQFVWNDGVFSLAIGRWDEITKERPVYLHAMASISEIVVPNSVLKNETLARSGEDYNERFRHLGPRGPNTQASGHAFDEKTGVLFYAEVNRNAIGCWNSATEFHPENHGIVHLDNKEMIYPADVTIDNDGMMWVISNRLPIWIYSRLNVNEYNYRIWRQMPARAINGTICMRN</sequence>
<organism evidence="6 7">
    <name type="scientific">Aedes albopictus</name>
    <name type="common">Asian tiger mosquito</name>
    <name type="synonym">Stegomyia albopicta</name>
    <dbReference type="NCBI Taxonomy" id="7160"/>
    <lineage>
        <taxon>Eukaryota</taxon>
        <taxon>Metazoa</taxon>
        <taxon>Ecdysozoa</taxon>
        <taxon>Arthropoda</taxon>
        <taxon>Hexapoda</taxon>
        <taxon>Insecta</taxon>
        <taxon>Pterygota</taxon>
        <taxon>Neoptera</taxon>
        <taxon>Endopterygota</taxon>
        <taxon>Diptera</taxon>
        <taxon>Nematocera</taxon>
        <taxon>Culicoidea</taxon>
        <taxon>Culicidae</taxon>
        <taxon>Culicinae</taxon>
        <taxon>Aedini</taxon>
        <taxon>Aedes</taxon>
        <taxon>Stegomyia</taxon>
    </lineage>
</organism>
<protein>
    <recommendedName>
        <fullName evidence="8">Major royal jelly protein</fullName>
    </recommendedName>
</protein>
<dbReference type="Proteomes" id="UP000069940">
    <property type="component" value="Unassembled WGS sequence"/>
</dbReference>
<accession>A0ABM2A3I2</accession>
<evidence type="ECO:0000256" key="2">
    <source>
        <dbReference type="ARBA" id="ARBA00009127"/>
    </source>
</evidence>
<dbReference type="SUPFAM" id="SSF63829">
    <property type="entry name" value="Calcium-dependent phosphotriesterase"/>
    <property type="match status" value="1"/>
</dbReference>
<dbReference type="RefSeq" id="XP_029715982.1">
    <property type="nucleotide sequence ID" value="XM_029860122.2"/>
</dbReference>
<dbReference type="EnsemblMetazoa" id="AALFPA23_024095.R35925">
    <property type="protein sequence ID" value="AALFPA23_024095.P35925"/>
    <property type="gene ID" value="AALFPA23_024095"/>
</dbReference>
<keyword evidence="3" id="KW-0964">Secreted</keyword>
<name>A0ABM2A3I2_AEDAL</name>
<feature type="signal peptide" evidence="5">
    <location>
        <begin position="1"/>
        <end position="28"/>
    </location>
</feature>
<evidence type="ECO:0008006" key="8">
    <source>
        <dbReference type="Google" id="ProtNLM"/>
    </source>
</evidence>
<keyword evidence="7" id="KW-1185">Reference proteome</keyword>
<dbReference type="PANTHER" id="PTHR10009">
    <property type="entry name" value="PROTEIN YELLOW-RELATED"/>
    <property type="match status" value="1"/>
</dbReference>
<keyword evidence="4 5" id="KW-0732">Signal</keyword>
<dbReference type="Gene3D" id="2.120.10.30">
    <property type="entry name" value="TolB, C-terminal domain"/>
    <property type="match status" value="1"/>
</dbReference>
<feature type="chain" id="PRO_5047513388" description="Major royal jelly protein" evidence="5">
    <location>
        <begin position="29"/>
        <end position="428"/>
    </location>
</feature>
<proteinExistence type="inferred from homology"/>
<dbReference type="InterPro" id="IPR011042">
    <property type="entry name" value="6-blade_b-propeller_TolB-like"/>
</dbReference>
<reference evidence="6" key="2">
    <citation type="submission" date="2025-05" db="UniProtKB">
        <authorList>
            <consortium name="EnsemblMetazoa"/>
        </authorList>
    </citation>
    <scope>IDENTIFICATION</scope>
    <source>
        <strain evidence="6">Foshan</strain>
    </source>
</reference>